<feature type="region of interest" description="Disordered" evidence="1">
    <location>
        <begin position="293"/>
        <end position="319"/>
    </location>
</feature>
<dbReference type="SUPFAM" id="SSF50156">
    <property type="entry name" value="PDZ domain-like"/>
    <property type="match status" value="1"/>
</dbReference>
<dbReference type="Gene3D" id="2.30.42.10">
    <property type="match status" value="1"/>
</dbReference>
<dbReference type="Gene3D" id="2.30.30.830">
    <property type="match status" value="1"/>
</dbReference>
<accession>A0A1V1PBM5</accession>
<feature type="transmembrane region" description="Helical" evidence="2">
    <location>
        <begin position="12"/>
        <end position="34"/>
    </location>
</feature>
<evidence type="ECO:0000313" key="4">
    <source>
        <dbReference type="Proteomes" id="UP000189670"/>
    </source>
</evidence>
<keyword evidence="2" id="KW-0812">Transmembrane</keyword>
<comment type="caution">
    <text evidence="3">The sequence shown here is derived from an EMBL/GenBank/DDBJ whole genome shotgun (WGS) entry which is preliminary data.</text>
</comment>
<evidence type="ECO:0000256" key="2">
    <source>
        <dbReference type="SAM" id="Phobius"/>
    </source>
</evidence>
<reference evidence="4" key="1">
    <citation type="submission" date="2012-11" db="EMBL/GenBank/DDBJ databases">
        <authorList>
            <person name="Lucero-Rivera Y.E."/>
            <person name="Tovar-Ramirez D."/>
        </authorList>
    </citation>
    <scope>NUCLEOTIDE SEQUENCE [LARGE SCALE GENOMIC DNA]</scope>
    <source>
        <strain evidence="4">Araruama</strain>
    </source>
</reference>
<protein>
    <submittedName>
        <fullName evidence="3">General secretion pathway protein C</fullName>
    </submittedName>
</protein>
<dbReference type="Proteomes" id="UP000189670">
    <property type="component" value="Unassembled WGS sequence"/>
</dbReference>
<evidence type="ECO:0000256" key="1">
    <source>
        <dbReference type="SAM" id="MobiDB-lite"/>
    </source>
</evidence>
<organism evidence="3 4">
    <name type="scientific">Candidatus Magnetoglobus multicellularis str. Araruama</name>
    <dbReference type="NCBI Taxonomy" id="890399"/>
    <lineage>
        <taxon>Bacteria</taxon>
        <taxon>Pseudomonadati</taxon>
        <taxon>Thermodesulfobacteriota</taxon>
        <taxon>Desulfobacteria</taxon>
        <taxon>Desulfobacterales</taxon>
        <taxon>Desulfobacteraceae</taxon>
        <taxon>Candidatus Magnetoglobus</taxon>
    </lineage>
</organism>
<sequence length="319" mass="36476">MLKSKTLIKIVPIMFIAVVIGIVFFWVVSFYWSIALLTDSLGKQPDTQDQIVQDVIIDAESYPPDDDLIKALSDNTQEEAQADPDDMTSVMSTLIDLYDLYQLKVIAILMGDDIESIAVIKDPRHNTTKQYREGDSIRGAIVKKILKRLVIVRWNDRDIELVLVEKPKIKRVLSRKERQKQRRQALIIKPEKLVKSDVVRTDVTVFHNDPDFLRNAQLIPLYNGTKFEGVKVTGVIPGSFLSVFGIQDGDIVIGLNGKKIFSKHANSFLAYLSHMRDVSVEVKRDGVIHQLKYNYRDHPPESQDDTIEKQPESQKRNVY</sequence>
<gene>
    <name evidence="3" type="ORF">OMM_01978</name>
</gene>
<proteinExistence type="predicted"/>
<keyword evidence="2" id="KW-1133">Transmembrane helix</keyword>
<evidence type="ECO:0000313" key="3">
    <source>
        <dbReference type="EMBL" id="ETR72095.1"/>
    </source>
</evidence>
<dbReference type="InterPro" id="IPR036034">
    <property type="entry name" value="PDZ_sf"/>
</dbReference>
<dbReference type="EMBL" id="ATBP01000184">
    <property type="protein sequence ID" value="ETR72095.1"/>
    <property type="molecule type" value="Genomic_DNA"/>
</dbReference>
<dbReference type="AlphaFoldDB" id="A0A1V1PBM5"/>
<keyword evidence="2" id="KW-0472">Membrane</keyword>
<feature type="compositionally biased region" description="Basic and acidic residues" evidence="1">
    <location>
        <begin position="294"/>
        <end position="319"/>
    </location>
</feature>
<name>A0A1V1PBM5_9BACT</name>